<protein>
    <submittedName>
        <fullName evidence="1">Uncharacterized protein</fullName>
    </submittedName>
</protein>
<accession>A0ACB8Y5G6</accession>
<evidence type="ECO:0000313" key="1">
    <source>
        <dbReference type="EMBL" id="KAI3679037.1"/>
    </source>
</evidence>
<sequence>MPRKKTPSPSKEKKETTSGFCSGCKQKDFIPLYPKKKPYHLKSLSPNSHTINPNSSFNFCTSIPPIGASSSESMDSKEQDVSQSGFSSVPSDKKIVKTVDETNVSKPVDDDDNNHKVSSLNLNAGSDDDDNEGFASGEEEAFETNLDENLVSGGEKTLANVVDEGDSFLETSEFPTSKVEFESEAVVDDVEKSNLVDEGLNSKNSNEVVKEEVLEKSEIKEEDVVDETASKVESGGSEVVLANGVKVNTEGDSIVEKVEIDTPAPGVVVVAKTDEGEDDDDDDDEDEGVVLVGGPDETNLSVVEAPEVESNGGNDVKVTSEGDSVVEAIDVDLPVAGVAGVTVVTKKEEDGVSVVDEPGSSEKMDRVLEEVVDKEVVGVTDGRFSPLGVEDSVGFDADESGKNTEAEVEKEVDFEGKENGSVVKTALDDVETVSNVDFQGDAAPVTEVLDKTVSTVDLQGDEAPVTEVMDKTVSTDDLQGDAAPVTEVLDKAVADEAAPAADILDKDLATDAAPSTEDLDKDLPKDGVLKTEILDKDLGDDGAQETEALSKDIPDMGVVSGGVDDKGLENGPADKFVLEESAEKDDADEGGYMDGSPSDEEDTDGVIFGSSEAAKQFMEELERGSGDGGGSNTGVEGSQGRSQMIDGQIVTDSDEDDDEEDGKELFDSAALAALLKAAADGGSEGGNITFSSQDGSRLFTVERPAGLGPSLQTMRAAPRPTRANIFNPSSLMTAGETDGNLSEEERKKLETLQSIRVKFLRLVQRLGLSPDESVAAQVLYRLALIAGRQTGQSFSLDAAKRKAMELEAEGNDDLNFSVNILVIGKAGVGKSATINSIFGEEKTVINAFKPATSSVKEIRGMVGGVMIRVFDTPGLRSSIMDQGFNRHVLASAKKFTKKTPPDIVLYVDRLDAQTRDHNDIPLLKTITSSLGPAIWRSAIVTFTHGASAPPEGSNGIPLSYEMFVTQRSHVVQQAIGHAVGDLRMMSPSLMNPVSLVENHQSCRKNREGQKVLPNGQTWRPQLLMLCYSMKILAEANSLSKPQDPYDSRKLFGFRVRSPPLPYMLSSMLQSRAHPKLSSEQGGDGGDSDVDLADLSDSDQDDDEDEYDQLPPFKPLKKSQLSKLSREQRKAYFDEYDYRVKLLQKKQWKEELKRMKEMKKRGKDAVNDQPYPEEEGEGDAPAPVAVPLPDMALPPSFDSDNPAYRFRFLEPTSQFLARPVLDTHGWDHDCGYDGVNLEQSLAIASRFPAAVSVQITKDKKDFSINMDSSVSAKHGEKGSSMAGFDIQPIGKQLAYIVRGETKFKNLKKNKTAAGMSVTFLGENVVTGFKVEDQISFGKQYSVIGSAGTVRFQTDSAYGANIEVQRRELDYPIGQVQSTIGLSIIKWRGDLALGFNSLAQFSAGRNSKVAVRAGINNKMSGQVTVKTSSSEHLSLALAAVLPSVISAYKKFWSSYGEKNSAY</sequence>
<organism evidence="1 2">
    <name type="scientific">Arctium lappa</name>
    <name type="common">Greater burdock</name>
    <name type="synonym">Lappa major</name>
    <dbReference type="NCBI Taxonomy" id="4217"/>
    <lineage>
        <taxon>Eukaryota</taxon>
        <taxon>Viridiplantae</taxon>
        <taxon>Streptophyta</taxon>
        <taxon>Embryophyta</taxon>
        <taxon>Tracheophyta</taxon>
        <taxon>Spermatophyta</taxon>
        <taxon>Magnoliopsida</taxon>
        <taxon>eudicotyledons</taxon>
        <taxon>Gunneridae</taxon>
        <taxon>Pentapetalae</taxon>
        <taxon>asterids</taxon>
        <taxon>campanulids</taxon>
        <taxon>Asterales</taxon>
        <taxon>Asteraceae</taxon>
        <taxon>Carduoideae</taxon>
        <taxon>Cardueae</taxon>
        <taxon>Arctiinae</taxon>
        <taxon>Arctium</taxon>
    </lineage>
</organism>
<comment type="caution">
    <text evidence="1">The sequence shown here is derived from an EMBL/GenBank/DDBJ whole genome shotgun (WGS) entry which is preliminary data.</text>
</comment>
<reference evidence="1 2" key="2">
    <citation type="journal article" date="2022" name="Mol. Ecol. Resour.">
        <title>The genomes of chicory, endive, great burdock and yacon provide insights into Asteraceae paleo-polyploidization history and plant inulin production.</title>
        <authorList>
            <person name="Fan W."/>
            <person name="Wang S."/>
            <person name="Wang H."/>
            <person name="Wang A."/>
            <person name="Jiang F."/>
            <person name="Liu H."/>
            <person name="Zhao H."/>
            <person name="Xu D."/>
            <person name="Zhang Y."/>
        </authorList>
    </citation>
    <scope>NUCLEOTIDE SEQUENCE [LARGE SCALE GENOMIC DNA]</scope>
    <source>
        <strain evidence="2">cv. Niubang</strain>
    </source>
</reference>
<dbReference type="EMBL" id="CM042060">
    <property type="protein sequence ID" value="KAI3679037.1"/>
    <property type="molecule type" value="Genomic_DNA"/>
</dbReference>
<name>A0ACB8Y5G6_ARCLA</name>
<reference evidence="2" key="1">
    <citation type="journal article" date="2022" name="Mol. Ecol. Resour.">
        <title>The genomes of chicory, endive, great burdock and yacon provide insights into Asteraceae palaeo-polyploidization history and plant inulin production.</title>
        <authorList>
            <person name="Fan W."/>
            <person name="Wang S."/>
            <person name="Wang H."/>
            <person name="Wang A."/>
            <person name="Jiang F."/>
            <person name="Liu H."/>
            <person name="Zhao H."/>
            <person name="Xu D."/>
            <person name="Zhang Y."/>
        </authorList>
    </citation>
    <scope>NUCLEOTIDE SEQUENCE [LARGE SCALE GENOMIC DNA]</scope>
    <source>
        <strain evidence="2">cv. Niubang</strain>
    </source>
</reference>
<gene>
    <name evidence="1" type="ORF">L6452_38344</name>
</gene>
<proteinExistence type="predicted"/>
<evidence type="ECO:0000313" key="2">
    <source>
        <dbReference type="Proteomes" id="UP001055879"/>
    </source>
</evidence>
<keyword evidence="2" id="KW-1185">Reference proteome</keyword>
<dbReference type="Proteomes" id="UP001055879">
    <property type="component" value="Linkage Group LG14"/>
</dbReference>